<evidence type="ECO:0000256" key="2">
    <source>
        <dbReference type="SAM" id="SignalP"/>
    </source>
</evidence>
<feature type="compositionally biased region" description="Low complexity" evidence="1">
    <location>
        <begin position="301"/>
        <end position="312"/>
    </location>
</feature>
<protein>
    <recommendedName>
        <fullName evidence="5">Ser-Thr-rich glycosyl-phosphatidyl-inositol-anchored membrane family protein</fullName>
    </recommendedName>
</protein>
<feature type="region of interest" description="Disordered" evidence="1">
    <location>
        <begin position="580"/>
        <end position="599"/>
    </location>
</feature>
<evidence type="ECO:0008006" key="5">
    <source>
        <dbReference type="Google" id="ProtNLM"/>
    </source>
</evidence>
<name>A0A1U7CR06_9BACT</name>
<reference evidence="4" key="1">
    <citation type="submission" date="2016-12" db="EMBL/GenBank/DDBJ databases">
        <title>Comparative genomics of four Isosphaeraceae planctomycetes: a common pool of plasmids and glycoside hydrolase genes.</title>
        <authorList>
            <person name="Ivanova A."/>
        </authorList>
    </citation>
    <scope>NUCLEOTIDE SEQUENCE [LARGE SCALE GENOMIC DNA]</scope>
    <source>
        <strain evidence="4">PX4</strain>
    </source>
</reference>
<organism evidence="3 4">
    <name type="scientific">Paludisphaera borealis</name>
    <dbReference type="NCBI Taxonomy" id="1387353"/>
    <lineage>
        <taxon>Bacteria</taxon>
        <taxon>Pseudomonadati</taxon>
        <taxon>Planctomycetota</taxon>
        <taxon>Planctomycetia</taxon>
        <taxon>Isosphaerales</taxon>
        <taxon>Isosphaeraceae</taxon>
        <taxon>Paludisphaera</taxon>
    </lineage>
</organism>
<feature type="compositionally biased region" description="Low complexity" evidence="1">
    <location>
        <begin position="325"/>
        <end position="345"/>
    </location>
</feature>
<dbReference type="STRING" id="1387353.BSF38_02843"/>
<dbReference type="Proteomes" id="UP000186309">
    <property type="component" value="Chromosome"/>
</dbReference>
<evidence type="ECO:0000313" key="4">
    <source>
        <dbReference type="Proteomes" id="UP000186309"/>
    </source>
</evidence>
<keyword evidence="2" id="KW-0732">Signal</keyword>
<feature type="region of interest" description="Disordered" evidence="1">
    <location>
        <begin position="251"/>
        <end position="377"/>
    </location>
</feature>
<evidence type="ECO:0000313" key="3">
    <source>
        <dbReference type="EMBL" id="APW61329.1"/>
    </source>
</evidence>
<accession>A0A1U7CR06</accession>
<keyword evidence="4" id="KW-1185">Reference proteome</keyword>
<dbReference type="AlphaFoldDB" id="A0A1U7CR06"/>
<dbReference type="SUPFAM" id="SSF50939">
    <property type="entry name" value="Sialidases"/>
    <property type="match status" value="1"/>
</dbReference>
<sequence>MASEAPPNRWRASASRPLAWSLALAALGMLCASEAKAESAGKPAGARPVTLFHKDKSFRIPFNINEQGRAQLKEVQLWVSEDSGYTWKAASKTRPELGKFTFRAPGDGEYWFAVRTVTTDDRYSPPLDQTVEPSMKVIIDSVPPSLVVEADGRRGSVAQVRWVAKDENLDLKTLVLEYQVEGALKWKQVPLRKPAVVGVQKWDAGTADSLRVRASVSDKAGNVAESVIALPEGSAAPPDFAALDPEAATAPPLEKISRRTESPIAESSAFPPVEDDLAAPPRPAARTARAPAARRPRVDVDNGAAAAVAAADTFPPPPDWDRPAGRVADSRAAAPAPAASASGSVFPDPFPNPGGEAPAPAASAPPASAGASGDGGGATILVGSPQFKLQYEVNDAGPGGPATVELWLTHDGGRTWSRRGLDADKTSPFDVDLGGEGTFGLSLVALSASGLGDRPPAPGEVPQTWVEVDSTPPAVQLFPVKVGTGVHAGKIAVSWRATDAHLPPRSVSLFWRADQPGAVWEPIAQTQENAGQFVWSVPPNLPPKFHVRVEAVDTLGNRGGAETTDAAPVIVDRSRPRGRIIGLDPNARAGDGPSARPVR</sequence>
<evidence type="ECO:0000256" key="1">
    <source>
        <dbReference type="SAM" id="MobiDB-lite"/>
    </source>
</evidence>
<feature type="chain" id="PRO_5012911187" description="Ser-Thr-rich glycosyl-phosphatidyl-inositol-anchored membrane family protein" evidence="2">
    <location>
        <begin position="38"/>
        <end position="599"/>
    </location>
</feature>
<gene>
    <name evidence="3" type="ORF">BSF38_02843</name>
</gene>
<dbReference type="KEGG" id="pbor:BSF38_02843"/>
<feature type="compositionally biased region" description="Low complexity" evidence="1">
    <location>
        <begin position="353"/>
        <end position="371"/>
    </location>
</feature>
<dbReference type="EMBL" id="CP019082">
    <property type="protein sequence ID" value="APW61329.1"/>
    <property type="molecule type" value="Genomic_DNA"/>
</dbReference>
<feature type="compositionally biased region" description="Low complexity" evidence="1">
    <location>
        <begin position="284"/>
        <end position="293"/>
    </location>
</feature>
<dbReference type="RefSeq" id="WP_237170879.1">
    <property type="nucleotide sequence ID" value="NZ_CP019082.1"/>
</dbReference>
<feature type="signal peptide" evidence="2">
    <location>
        <begin position="1"/>
        <end position="37"/>
    </location>
</feature>
<dbReference type="InterPro" id="IPR036278">
    <property type="entry name" value="Sialidase_sf"/>
</dbReference>
<proteinExistence type="predicted"/>